<dbReference type="InterPro" id="IPR020846">
    <property type="entry name" value="MFS_dom"/>
</dbReference>
<dbReference type="GO" id="GO:0005886">
    <property type="term" value="C:plasma membrane"/>
    <property type="evidence" value="ECO:0007669"/>
    <property type="project" value="UniProtKB-SubCell"/>
</dbReference>
<evidence type="ECO:0000256" key="6">
    <source>
        <dbReference type="SAM" id="Phobius"/>
    </source>
</evidence>
<feature type="transmembrane region" description="Helical" evidence="6">
    <location>
        <begin position="194"/>
        <end position="215"/>
    </location>
</feature>
<dbReference type="EMBL" id="JPKR02000004">
    <property type="protein sequence ID" value="KGD74835.2"/>
    <property type="molecule type" value="Genomic_DNA"/>
</dbReference>
<accession>A0A095VJL4</accession>
<feature type="transmembrane region" description="Helical" evidence="6">
    <location>
        <begin position="290"/>
        <end position="308"/>
    </location>
</feature>
<sequence length="376" mass="39731">MTLCVAMLIASEFMPVSLLTPIADDLHATQGMAGQAISVSGFFAVFTSLLIASFSGRVDRRHILLAMTLLMLSSLIMIALAPNFTLLMVARAFLGMAIGGFWSLSTATVLQLVPENLVPKALGMIYMGNSLATAFAAPVGAWLGGVLGWRAVFWGLVPLVIINIIWQLVSLPAMPPKKAIPVSQVFGLLKRRNVGFGMLAVMFSFAGAFTTFTYLRPFLETKTGAGADQLSLLLLGLGAAGFMGTWAAGRLLEKEHLYGMLRWLPVVMAVATLGMLLMDKSVTGVACMMVLWGAVNAAVPVCWSTWLAKAMSDEPESGGGLMVACIQLSIMLGGAFGGVLLDRISVIASFTGGIILLVISSLVIGRGNRVSHASTL</sequence>
<keyword evidence="4 6" id="KW-1133">Transmembrane helix</keyword>
<proteinExistence type="predicted"/>
<dbReference type="GO" id="GO:0022857">
    <property type="term" value="F:transmembrane transporter activity"/>
    <property type="evidence" value="ECO:0007669"/>
    <property type="project" value="InterPro"/>
</dbReference>
<feature type="transmembrane region" description="Helical" evidence="6">
    <location>
        <begin position="320"/>
        <end position="340"/>
    </location>
</feature>
<feature type="transmembrane region" description="Helical" evidence="6">
    <location>
        <begin position="35"/>
        <end position="56"/>
    </location>
</feature>
<feature type="transmembrane region" description="Helical" evidence="6">
    <location>
        <begin position="93"/>
        <end position="113"/>
    </location>
</feature>
<dbReference type="SUPFAM" id="SSF103473">
    <property type="entry name" value="MFS general substrate transporter"/>
    <property type="match status" value="1"/>
</dbReference>
<dbReference type="Gene3D" id="1.20.1250.20">
    <property type="entry name" value="MFS general substrate transporter like domains"/>
    <property type="match status" value="1"/>
</dbReference>
<keyword evidence="5 6" id="KW-0472">Membrane</keyword>
<keyword evidence="2" id="KW-1003">Cell membrane</keyword>
<dbReference type="Proteomes" id="UP000029577">
    <property type="component" value="Unassembled WGS sequence"/>
</dbReference>
<dbReference type="PROSITE" id="PS50850">
    <property type="entry name" value="MFS"/>
    <property type="match status" value="1"/>
</dbReference>
<organism evidence="8 9">
    <name type="scientific">Tatumella morbirosei</name>
    <dbReference type="NCBI Taxonomy" id="642227"/>
    <lineage>
        <taxon>Bacteria</taxon>
        <taxon>Pseudomonadati</taxon>
        <taxon>Pseudomonadota</taxon>
        <taxon>Gammaproteobacteria</taxon>
        <taxon>Enterobacterales</taxon>
        <taxon>Erwiniaceae</taxon>
        <taxon>Tatumella</taxon>
    </lineage>
</organism>
<evidence type="ECO:0000256" key="4">
    <source>
        <dbReference type="ARBA" id="ARBA00022989"/>
    </source>
</evidence>
<dbReference type="CDD" id="cd17324">
    <property type="entry name" value="MFS_NepI_like"/>
    <property type="match status" value="1"/>
</dbReference>
<feature type="transmembrane region" description="Helical" evidence="6">
    <location>
        <begin position="63"/>
        <end position="81"/>
    </location>
</feature>
<feature type="transmembrane region" description="Helical" evidence="6">
    <location>
        <begin position="151"/>
        <end position="173"/>
    </location>
</feature>
<feature type="transmembrane region" description="Helical" evidence="6">
    <location>
        <begin position="346"/>
        <end position="364"/>
    </location>
</feature>
<gene>
    <name evidence="8" type="ORF">HA49_05900</name>
</gene>
<dbReference type="InterPro" id="IPR036259">
    <property type="entry name" value="MFS_trans_sf"/>
</dbReference>
<dbReference type="InterPro" id="IPR011701">
    <property type="entry name" value="MFS"/>
</dbReference>
<dbReference type="eggNOG" id="COG2814">
    <property type="taxonomic scope" value="Bacteria"/>
</dbReference>
<protein>
    <submittedName>
        <fullName evidence="8">Transcriptional regulator</fullName>
    </submittedName>
</protein>
<dbReference type="OrthoDB" id="9812189at2"/>
<evidence type="ECO:0000313" key="8">
    <source>
        <dbReference type="EMBL" id="KGD74835.2"/>
    </source>
</evidence>
<keyword evidence="3 6" id="KW-0812">Transmembrane</keyword>
<evidence type="ECO:0000256" key="5">
    <source>
        <dbReference type="ARBA" id="ARBA00023136"/>
    </source>
</evidence>
<dbReference type="PANTHER" id="PTHR43124:SF5">
    <property type="entry name" value="PURINE RIBONUCLEOSIDE EFFLUX PUMP NEPI"/>
    <property type="match status" value="1"/>
</dbReference>
<keyword evidence="9" id="KW-1185">Reference proteome</keyword>
<feature type="domain" description="Major facilitator superfamily (MFS) profile" evidence="7">
    <location>
        <begin position="1"/>
        <end position="369"/>
    </location>
</feature>
<reference evidence="8" key="1">
    <citation type="submission" date="2014-12" db="EMBL/GenBank/DDBJ databases">
        <title>The draft genome of the Tatumella morbirosei type strain, LMG23360T isolated from pineapple rot.</title>
        <authorList>
            <person name="Smits T.H."/>
            <person name="Palmer M."/>
            <person name="Venter S.N."/>
            <person name="Duffy B."/>
            <person name="Steenkamp E.T."/>
            <person name="Chan W.Y."/>
            <person name="Coutinho T.A."/>
            <person name="Coetzee M.P."/>
            <person name="De Maayer P."/>
        </authorList>
    </citation>
    <scope>NUCLEOTIDE SEQUENCE [LARGE SCALE GENOMIC DNA]</scope>
    <source>
        <strain evidence="8">LMG 23360</strain>
    </source>
</reference>
<evidence type="ECO:0000256" key="1">
    <source>
        <dbReference type="ARBA" id="ARBA00004651"/>
    </source>
</evidence>
<dbReference type="PANTHER" id="PTHR43124">
    <property type="entry name" value="PURINE EFFLUX PUMP PBUE"/>
    <property type="match status" value="1"/>
</dbReference>
<evidence type="ECO:0000256" key="3">
    <source>
        <dbReference type="ARBA" id="ARBA00022692"/>
    </source>
</evidence>
<feature type="transmembrane region" description="Helical" evidence="6">
    <location>
        <begin position="260"/>
        <end position="278"/>
    </location>
</feature>
<feature type="transmembrane region" description="Helical" evidence="6">
    <location>
        <begin position="125"/>
        <end position="145"/>
    </location>
</feature>
<dbReference type="AlphaFoldDB" id="A0A095VJL4"/>
<dbReference type="STRING" id="642227.HA49_05900"/>
<feature type="transmembrane region" description="Helical" evidence="6">
    <location>
        <begin position="230"/>
        <end position="248"/>
    </location>
</feature>
<evidence type="ECO:0000256" key="2">
    <source>
        <dbReference type="ARBA" id="ARBA00022475"/>
    </source>
</evidence>
<evidence type="ECO:0000313" key="9">
    <source>
        <dbReference type="Proteomes" id="UP000029577"/>
    </source>
</evidence>
<dbReference type="InterPro" id="IPR050189">
    <property type="entry name" value="MFS_Efflux_Transporters"/>
</dbReference>
<comment type="subcellular location">
    <subcellularLocation>
        <location evidence="1">Cell membrane</location>
        <topology evidence="1">Multi-pass membrane protein</topology>
    </subcellularLocation>
</comment>
<dbReference type="Pfam" id="PF07690">
    <property type="entry name" value="MFS_1"/>
    <property type="match status" value="1"/>
</dbReference>
<comment type="caution">
    <text evidence="8">The sequence shown here is derived from an EMBL/GenBank/DDBJ whole genome shotgun (WGS) entry which is preliminary data.</text>
</comment>
<evidence type="ECO:0000259" key="7">
    <source>
        <dbReference type="PROSITE" id="PS50850"/>
    </source>
</evidence>
<name>A0A095VJL4_9GAMM</name>